<dbReference type="SUPFAM" id="SSF53187">
    <property type="entry name" value="Zn-dependent exopeptidases"/>
    <property type="match status" value="1"/>
</dbReference>
<comment type="cofactor">
    <cofactor evidence="1">
        <name>Zn(2+)</name>
        <dbReference type="ChEBI" id="CHEBI:29105"/>
    </cofactor>
</comment>
<dbReference type="OrthoDB" id="2214at2759"/>
<keyword evidence="5 9" id="KW-0732">Signal</keyword>
<comment type="similarity">
    <text evidence="8">Belongs to the peptidase M28 family. M28E subfamily.</text>
</comment>
<dbReference type="PANTHER" id="PTHR12147">
    <property type="entry name" value="METALLOPEPTIDASE M28 FAMILY MEMBER"/>
    <property type="match status" value="1"/>
</dbReference>
<dbReference type="Gene3D" id="3.40.630.10">
    <property type="entry name" value="Zn peptidases"/>
    <property type="match status" value="1"/>
</dbReference>
<dbReference type="GO" id="GO:0046872">
    <property type="term" value="F:metal ion binding"/>
    <property type="evidence" value="ECO:0007669"/>
    <property type="project" value="UniProtKB-KW"/>
</dbReference>
<evidence type="ECO:0000256" key="9">
    <source>
        <dbReference type="RuleBase" id="RU361240"/>
    </source>
</evidence>
<evidence type="ECO:0000256" key="8">
    <source>
        <dbReference type="ARBA" id="ARBA00043962"/>
    </source>
</evidence>
<evidence type="ECO:0000256" key="4">
    <source>
        <dbReference type="ARBA" id="ARBA00022723"/>
    </source>
</evidence>
<dbReference type="Pfam" id="PF04389">
    <property type="entry name" value="Peptidase_M28"/>
    <property type="match status" value="1"/>
</dbReference>
<evidence type="ECO:0000256" key="1">
    <source>
        <dbReference type="ARBA" id="ARBA00001947"/>
    </source>
</evidence>
<feature type="chain" id="PRO_5026373303" description="Peptide hydrolase" evidence="9">
    <location>
        <begin position="19"/>
        <end position="390"/>
    </location>
</feature>
<sequence>MLVFYLGALLPLLPYAFGQHAQETLEAWSLNIPSDFDFNAKRLIEFSPEDPTVWMTEAEKLEAKRQGKFFFDITDNPFIGLSKKEQFTYPKRPNATDAVHNTLNLIQTDNLETTLAHFSSYTTRYYNSFTGKASSEWLADKVDEYVDVYASKSVKPLVEVTHLQHPWLQTSVIVRIAPAGADLTDPTTIVAAHCDSINGENPFYPAPGADDDGSGTVTLLEALRSILESGYIPVTPLEFHFYAGEEGGLLGSQAVVALYELAQRQVKGMIQFDTLAWVAAGTKEALNVMLGTDPALIEFQKKLIDEYVEIPYSESEYPTWLHRGPSSDHASWAKAGYQACHSTEARWEDMNKNNVHTTHDTSDVSDEFSFEHLYHYVRLAIAFGIELSSY</sequence>
<dbReference type="GO" id="GO:0006508">
    <property type="term" value="P:proteolysis"/>
    <property type="evidence" value="ECO:0007669"/>
    <property type="project" value="UniProtKB-KW"/>
</dbReference>
<evidence type="ECO:0000256" key="5">
    <source>
        <dbReference type="ARBA" id="ARBA00022729"/>
    </source>
</evidence>
<dbReference type="EMBL" id="KN880441">
    <property type="protein sequence ID" value="KIY72651.1"/>
    <property type="molecule type" value="Genomic_DNA"/>
</dbReference>
<evidence type="ECO:0000256" key="3">
    <source>
        <dbReference type="ARBA" id="ARBA00022670"/>
    </source>
</evidence>
<evidence type="ECO:0000256" key="7">
    <source>
        <dbReference type="ARBA" id="ARBA00022833"/>
    </source>
</evidence>
<keyword evidence="3 9" id="KW-0645">Protease</keyword>
<keyword evidence="4 9" id="KW-0479">Metal-binding</keyword>
<dbReference type="InterPro" id="IPR045175">
    <property type="entry name" value="M28_fam"/>
</dbReference>
<reference evidence="11 12" key="1">
    <citation type="journal article" date="2015" name="Fungal Genet. Biol.">
        <title>Evolution of novel wood decay mechanisms in Agaricales revealed by the genome sequences of Fistulina hepatica and Cylindrobasidium torrendii.</title>
        <authorList>
            <person name="Floudas D."/>
            <person name="Held B.W."/>
            <person name="Riley R."/>
            <person name="Nagy L.G."/>
            <person name="Koehler G."/>
            <person name="Ransdell A.S."/>
            <person name="Younus H."/>
            <person name="Chow J."/>
            <person name="Chiniquy J."/>
            <person name="Lipzen A."/>
            <person name="Tritt A."/>
            <person name="Sun H."/>
            <person name="Haridas S."/>
            <person name="LaButti K."/>
            <person name="Ohm R.A."/>
            <person name="Kues U."/>
            <person name="Blanchette R.A."/>
            <person name="Grigoriev I.V."/>
            <person name="Minto R.E."/>
            <person name="Hibbett D.S."/>
        </authorList>
    </citation>
    <scope>NUCLEOTIDE SEQUENCE [LARGE SCALE GENOMIC DNA]</scope>
    <source>
        <strain evidence="11 12">FP15055 ss-10</strain>
    </source>
</reference>
<dbReference type="PANTHER" id="PTHR12147:SF56">
    <property type="entry name" value="AMINOPEPTIDASE YDR415C-RELATED"/>
    <property type="match status" value="1"/>
</dbReference>
<keyword evidence="6 9" id="KW-0378">Hydrolase</keyword>
<dbReference type="AlphaFoldDB" id="A0A0D7BSR2"/>
<dbReference type="GO" id="GO:0008235">
    <property type="term" value="F:metalloexopeptidase activity"/>
    <property type="evidence" value="ECO:0007669"/>
    <property type="project" value="InterPro"/>
</dbReference>
<dbReference type="InterPro" id="IPR007484">
    <property type="entry name" value="Peptidase_M28"/>
</dbReference>
<accession>A0A0D7BSR2</accession>
<evidence type="ECO:0000313" key="11">
    <source>
        <dbReference type="EMBL" id="KIY72651.1"/>
    </source>
</evidence>
<name>A0A0D7BSR2_9AGAR</name>
<evidence type="ECO:0000256" key="6">
    <source>
        <dbReference type="ARBA" id="ARBA00022801"/>
    </source>
</evidence>
<feature type="domain" description="Peptidase M28" evidence="10">
    <location>
        <begin position="172"/>
        <end position="377"/>
    </location>
</feature>
<dbReference type="Proteomes" id="UP000054007">
    <property type="component" value="Unassembled WGS sequence"/>
</dbReference>
<evidence type="ECO:0000259" key="10">
    <source>
        <dbReference type="Pfam" id="PF04389"/>
    </source>
</evidence>
<protein>
    <recommendedName>
        <fullName evidence="9">Peptide hydrolase</fullName>
        <ecNumber evidence="9">3.4.-.-</ecNumber>
    </recommendedName>
</protein>
<evidence type="ECO:0000256" key="2">
    <source>
        <dbReference type="ARBA" id="ARBA00022438"/>
    </source>
</evidence>
<dbReference type="EC" id="3.4.-.-" evidence="9"/>
<keyword evidence="2" id="KW-0031">Aminopeptidase</keyword>
<gene>
    <name evidence="11" type="ORF">CYLTODRAFT_417657</name>
</gene>
<keyword evidence="12" id="KW-1185">Reference proteome</keyword>
<evidence type="ECO:0000313" key="12">
    <source>
        <dbReference type="Proteomes" id="UP000054007"/>
    </source>
</evidence>
<dbReference type="GO" id="GO:0004177">
    <property type="term" value="F:aminopeptidase activity"/>
    <property type="evidence" value="ECO:0007669"/>
    <property type="project" value="UniProtKB-KW"/>
</dbReference>
<organism evidence="11 12">
    <name type="scientific">Cylindrobasidium torrendii FP15055 ss-10</name>
    <dbReference type="NCBI Taxonomy" id="1314674"/>
    <lineage>
        <taxon>Eukaryota</taxon>
        <taxon>Fungi</taxon>
        <taxon>Dikarya</taxon>
        <taxon>Basidiomycota</taxon>
        <taxon>Agaricomycotina</taxon>
        <taxon>Agaricomycetes</taxon>
        <taxon>Agaricomycetidae</taxon>
        <taxon>Agaricales</taxon>
        <taxon>Marasmiineae</taxon>
        <taxon>Physalacriaceae</taxon>
        <taxon>Cylindrobasidium</taxon>
    </lineage>
</organism>
<feature type="signal peptide" evidence="9">
    <location>
        <begin position="1"/>
        <end position="18"/>
    </location>
</feature>
<proteinExistence type="inferred from homology"/>
<dbReference type="STRING" id="1314674.A0A0D7BSR2"/>
<keyword evidence="7 9" id="KW-0862">Zinc</keyword>